<comment type="caution">
    <text evidence="1">The sequence shown here is derived from an EMBL/GenBank/DDBJ whole genome shotgun (WGS) entry which is preliminary data.</text>
</comment>
<accession>A0A1X1FD50</accession>
<dbReference type="EMBL" id="MSBD01000049">
    <property type="protein sequence ID" value="ORN26040.1"/>
    <property type="molecule type" value="Genomic_DNA"/>
</dbReference>
<dbReference type="GO" id="GO:0003677">
    <property type="term" value="F:DNA binding"/>
    <property type="evidence" value="ECO:0007669"/>
    <property type="project" value="InterPro"/>
</dbReference>
<dbReference type="InterPro" id="IPR010982">
    <property type="entry name" value="Lambda_DNA-bd_dom_sf"/>
</dbReference>
<reference evidence="1 2" key="1">
    <citation type="journal article" date="2017" name="Front. Microbiol.">
        <title>The Histidine Decarboxylase Gene Cluster of Lactobacillus parabuchneri Was Gained by Horizontal Gene Transfer and Is Mobile within the Species.</title>
        <authorList>
            <person name="Wuthrich D."/>
            <person name="Berthoud H."/>
            <person name="Wechsler D."/>
            <person name="Eugster E."/>
            <person name="Irmler S."/>
            <person name="Bruggmann R."/>
        </authorList>
    </citation>
    <scope>NUCLEOTIDE SEQUENCE [LARGE SCALE GENOMIC DNA]</scope>
    <source>
        <strain evidence="1 2">FAM23169</strain>
    </source>
</reference>
<organism evidence="1 2">
    <name type="scientific">Lentilactobacillus parabuchneri</name>
    <dbReference type="NCBI Taxonomy" id="152331"/>
    <lineage>
        <taxon>Bacteria</taxon>
        <taxon>Bacillati</taxon>
        <taxon>Bacillota</taxon>
        <taxon>Bacilli</taxon>
        <taxon>Lactobacillales</taxon>
        <taxon>Lactobacillaceae</taxon>
        <taxon>Lentilactobacillus</taxon>
    </lineage>
</organism>
<sequence length="244" mass="28408">MYLKGDVILINQNIKMLIADKSISAYEIEKKTGVSSSTIINIRNGKRSIKNLSQETGEKLNHYYLEIHKPEQVFWDEEDKTMLLSVINDDPKQHWVVSIREVRTLTDTGEVADREYPIEIKIPSYNSVLNHLVNKYWNKYDTLQNQIYADKNFPIPIQPFYVDYAQMSFINSEEMLPIIEKLRTYLKVHKTIYGDKLEEDNETVLHRTMTAFLYANTSNPDYSNCLILTLEPIPGIMSLASHQL</sequence>
<dbReference type="SUPFAM" id="SSF47413">
    <property type="entry name" value="lambda repressor-like DNA-binding domains"/>
    <property type="match status" value="1"/>
</dbReference>
<dbReference type="InterPro" id="IPR001387">
    <property type="entry name" value="Cro/C1-type_HTH"/>
</dbReference>
<evidence type="ECO:0000313" key="1">
    <source>
        <dbReference type="EMBL" id="ORN26040.1"/>
    </source>
</evidence>
<proteinExistence type="predicted"/>
<dbReference type="CDD" id="cd00093">
    <property type="entry name" value="HTH_XRE"/>
    <property type="match status" value="1"/>
</dbReference>
<name>A0A1X1FD50_9LACO</name>
<dbReference type="RefSeq" id="WP_056939231.1">
    <property type="nucleotide sequence ID" value="NZ_MSAU01000022.1"/>
</dbReference>
<evidence type="ECO:0000313" key="2">
    <source>
        <dbReference type="Proteomes" id="UP000193009"/>
    </source>
</evidence>
<dbReference type="AlphaFoldDB" id="A0A1X1FD50"/>
<gene>
    <name evidence="1" type="ORF">FAM23169_02184</name>
</gene>
<protein>
    <submittedName>
        <fullName evidence="1">Uncharacterized protein</fullName>
    </submittedName>
</protein>
<keyword evidence="2" id="KW-1185">Reference proteome</keyword>
<dbReference type="GeneID" id="72460170"/>
<dbReference type="Proteomes" id="UP000193009">
    <property type="component" value="Unassembled WGS sequence"/>
</dbReference>